<accession>A0A9P7V4E2</accession>
<evidence type="ECO:0000259" key="1">
    <source>
        <dbReference type="PROSITE" id="PS50011"/>
    </source>
</evidence>
<dbReference type="RefSeq" id="XP_043016555.1">
    <property type="nucleotide sequence ID" value="XM_043147841.1"/>
</dbReference>
<dbReference type="GeneID" id="66070944"/>
<organism evidence="2 3">
    <name type="scientific">Marasmius oreades</name>
    <name type="common">fairy-ring Marasmius</name>
    <dbReference type="NCBI Taxonomy" id="181124"/>
    <lineage>
        <taxon>Eukaryota</taxon>
        <taxon>Fungi</taxon>
        <taxon>Dikarya</taxon>
        <taxon>Basidiomycota</taxon>
        <taxon>Agaricomycotina</taxon>
        <taxon>Agaricomycetes</taxon>
        <taxon>Agaricomycetidae</taxon>
        <taxon>Agaricales</taxon>
        <taxon>Marasmiineae</taxon>
        <taxon>Marasmiaceae</taxon>
        <taxon>Marasmius</taxon>
    </lineage>
</organism>
<dbReference type="InterPro" id="IPR000719">
    <property type="entry name" value="Prot_kinase_dom"/>
</dbReference>
<evidence type="ECO:0000313" key="2">
    <source>
        <dbReference type="EMBL" id="KAG7100085.1"/>
    </source>
</evidence>
<name>A0A9P7V4E2_9AGAR</name>
<proteinExistence type="predicted"/>
<evidence type="ECO:0000313" key="3">
    <source>
        <dbReference type="Proteomes" id="UP001049176"/>
    </source>
</evidence>
<dbReference type="Gene3D" id="1.10.510.10">
    <property type="entry name" value="Transferase(Phosphotransferase) domain 1"/>
    <property type="match status" value="1"/>
</dbReference>
<gene>
    <name evidence="2" type="ORF">E1B28_001868</name>
</gene>
<sequence length="615" mass="69457">MPQAQLWCIDVTGAPTVVTKRIFCINFEPSHNFEDIRNAIAKELAHQNRDVKPSEIVALDVWKLDPSISRNDARFNENTSTTYTDLKEHVMTISSESGNMGEIYLDLPEDESLHLIVSLKGAPEAEGTIDLLCSELLDIKFEENRAKHREWLDSLGDQGFEERIDVIAKRRKGEDPFKEIPIAILHPAFDRFLLGMHDPDLDIPPELYSEAVEFSSTCWQVFGSKNMDEPTKKAKKLQAIEKMLGYQLLKRTKEGAAFDGLLLVEGIYPALIFLSEDDIGVQLMGRCETLYSKCMRLASLDDVRKTISLPCFLVVVSGSHISVVGAACPSMHPSIEYLTGFYVCTSMPSDPGAVFENIAKLFACLRRSINVLTEYYKDLLSLLPCLPKRYLPLRNTFTTLDGQLKRINYSNLHMLGKNIWTGTVDTPDSSSVPVLVKFTRRYCAAAHNLLKSAGLAPKLYHYDFEPYQVEEDGNDVAPGLFYWRMIVMEYISNAVTLYDLTGTASDARQIAEHLRRAVDSLHMNNYVFGDLRPTNIMVQILEGKAHRHKGESEEEREIRVALVDFDWAGKDGKARYPSGISFGGTIAWPDGVKPRGLITKEHDLYWLRTWTDLLA</sequence>
<feature type="domain" description="Protein kinase" evidence="1">
    <location>
        <begin position="409"/>
        <end position="615"/>
    </location>
</feature>
<dbReference type="SUPFAM" id="SSF56112">
    <property type="entry name" value="Protein kinase-like (PK-like)"/>
    <property type="match status" value="1"/>
</dbReference>
<dbReference type="AlphaFoldDB" id="A0A9P7V4E2"/>
<dbReference type="InterPro" id="IPR011009">
    <property type="entry name" value="Kinase-like_dom_sf"/>
</dbReference>
<protein>
    <recommendedName>
        <fullName evidence="1">Protein kinase domain-containing protein</fullName>
    </recommendedName>
</protein>
<dbReference type="OrthoDB" id="4062651at2759"/>
<dbReference type="EMBL" id="CM032181">
    <property type="protein sequence ID" value="KAG7100085.1"/>
    <property type="molecule type" value="Genomic_DNA"/>
</dbReference>
<reference evidence="2" key="1">
    <citation type="journal article" date="2021" name="Genome Biol. Evol.">
        <title>The assembled and annotated genome of the fairy-ring fungus Marasmius oreades.</title>
        <authorList>
            <person name="Hiltunen M."/>
            <person name="Ament-Velasquez S.L."/>
            <person name="Johannesson H."/>
        </authorList>
    </citation>
    <scope>NUCLEOTIDE SEQUENCE</scope>
    <source>
        <strain evidence="2">03SP1</strain>
    </source>
</reference>
<dbReference type="GO" id="GO:0004672">
    <property type="term" value="F:protein kinase activity"/>
    <property type="evidence" value="ECO:0007669"/>
    <property type="project" value="InterPro"/>
</dbReference>
<keyword evidence="3" id="KW-1185">Reference proteome</keyword>
<dbReference type="GO" id="GO:0005524">
    <property type="term" value="F:ATP binding"/>
    <property type="evidence" value="ECO:0007669"/>
    <property type="project" value="InterPro"/>
</dbReference>
<comment type="caution">
    <text evidence="2">The sequence shown here is derived from an EMBL/GenBank/DDBJ whole genome shotgun (WGS) entry which is preliminary data.</text>
</comment>
<dbReference type="Proteomes" id="UP001049176">
    <property type="component" value="Chromosome 1"/>
</dbReference>
<dbReference type="KEGG" id="more:E1B28_001868"/>
<dbReference type="PROSITE" id="PS50011">
    <property type="entry name" value="PROTEIN_KINASE_DOM"/>
    <property type="match status" value="1"/>
</dbReference>